<dbReference type="Proteomes" id="UP000001915">
    <property type="component" value="Chromosome"/>
</dbReference>
<protein>
    <submittedName>
        <fullName evidence="4">TPR repeat-containing protein</fullName>
    </submittedName>
</protein>
<dbReference type="Pfam" id="PF13174">
    <property type="entry name" value="TPR_6"/>
    <property type="match status" value="2"/>
</dbReference>
<keyword evidence="1" id="KW-0802">TPR repeat</keyword>
<feature type="repeat" description="TPR" evidence="1">
    <location>
        <begin position="282"/>
        <end position="315"/>
    </location>
</feature>
<dbReference type="OrthoDB" id="9768142at2"/>
<feature type="chain" id="PRO_5003077576" evidence="3">
    <location>
        <begin position="22"/>
        <end position="452"/>
    </location>
</feature>
<dbReference type="InterPro" id="IPR011990">
    <property type="entry name" value="TPR-like_helical_dom_sf"/>
</dbReference>
<reference evidence="4 5" key="1">
    <citation type="journal article" date="2010" name="Stand. Genomic Sci.">
        <title>Complete genome sequence of Brachyspira murdochii type strain (56-150).</title>
        <authorList>
            <person name="Pati A."/>
            <person name="Sikorski J."/>
            <person name="Gronow S."/>
            <person name="Munk C."/>
            <person name="Lapidus A."/>
            <person name="Copeland A."/>
            <person name="Glavina Del Tio T."/>
            <person name="Nolan M."/>
            <person name="Lucas S."/>
            <person name="Chen F."/>
            <person name="Tice H."/>
            <person name="Cheng J.F."/>
            <person name="Han C."/>
            <person name="Detter J.C."/>
            <person name="Bruce D."/>
            <person name="Tapia R."/>
            <person name="Goodwin L."/>
            <person name="Pitluck S."/>
            <person name="Liolios K."/>
            <person name="Ivanova N."/>
            <person name="Mavromatis K."/>
            <person name="Mikhailova N."/>
            <person name="Chen A."/>
            <person name="Palaniappan K."/>
            <person name="Land M."/>
            <person name="Hauser L."/>
            <person name="Chang Y.J."/>
            <person name="Jeffries C.D."/>
            <person name="Spring S."/>
            <person name="Rohde M."/>
            <person name="Goker M."/>
            <person name="Bristow J."/>
            <person name="Eisen J.A."/>
            <person name="Markowitz V."/>
            <person name="Hugenholtz P."/>
            <person name="Kyrpides N.C."/>
            <person name="Klenk H.P."/>
        </authorList>
    </citation>
    <scope>NUCLEOTIDE SEQUENCE [LARGE SCALE GENOMIC DNA]</scope>
    <source>
        <strain evidence="5">ATCC 51284 / DSM 12563 / 56-150</strain>
    </source>
</reference>
<accession>D5UAY7</accession>
<feature type="signal peptide" evidence="3">
    <location>
        <begin position="1"/>
        <end position="21"/>
    </location>
</feature>
<dbReference type="Gene3D" id="1.25.40.10">
    <property type="entry name" value="Tetratricopeptide repeat domain"/>
    <property type="match status" value="2"/>
</dbReference>
<dbReference type="EMBL" id="CP001959">
    <property type="protein sequence ID" value="ADG71860.1"/>
    <property type="molecule type" value="Genomic_DNA"/>
</dbReference>
<evidence type="ECO:0000313" key="4">
    <source>
        <dbReference type="EMBL" id="ADG71860.1"/>
    </source>
</evidence>
<evidence type="ECO:0000256" key="2">
    <source>
        <dbReference type="SAM" id="MobiDB-lite"/>
    </source>
</evidence>
<evidence type="ECO:0000313" key="5">
    <source>
        <dbReference type="Proteomes" id="UP000001915"/>
    </source>
</evidence>
<dbReference type="InterPro" id="IPR019734">
    <property type="entry name" value="TPR_rpt"/>
</dbReference>
<dbReference type="HOGENOM" id="CLU_655014_0_0_12"/>
<feature type="compositionally biased region" description="Low complexity" evidence="2">
    <location>
        <begin position="203"/>
        <end position="221"/>
    </location>
</feature>
<dbReference type="SUPFAM" id="SSF48452">
    <property type="entry name" value="TPR-like"/>
    <property type="match status" value="1"/>
</dbReference>
<evidence type="ECO:0000256" key="1">
    <source>
        <dbReference type="PROSITE-ProRule" id="PRU00339"/>
    </source>
</evidence>
<gene>
    <name evidence="4" type="ordered locus">Bmur_1778</name>
</gene>
<evidence type="ECO:0000256" key="3">
    <source>
        <dbReference type="SAM" id="SignalP"/>
    </source>
</evidence>
<dbReference type="PROSITE" id="PS50005">
    <property type="entry name" value="TPR"/>
    <property type="match status" value="1"/>
</dbReference>
<dbReference type="STRING" id="526224.Bmur_1778"/>
<dbReference type="RefSeq" id="WP_013114245.1">
    <property type="nucleotide sequence ID" value="NC_014150.1"/>
</dbReference>
<dbReference type="KEGG" id="brm:Bmur_1778"/>
<keyword evidence="3" id="KW-0732">Signal</keyword>
<dbReference type="Pfam" id="PF13424">
    <property type="entry name" value="TPR_12"/>
    <property type="match status" value="1"/>
</dbReference>
<dbReference type="SMART" id="SM00028">
    <property type="entry name" value="TPR"/>
    <property type="match status" value="5"/>
</dbReference>
<organism evidence="4 5">
    <name type="scientific">Brachyspira murdochii (strain ATCC 51284 / DSM 12563 / 56-150)</name>
    <name type="common">Serpulina murdochii</name>
    <dbReference type="NCBI Taxonomy" id="526224"/>
    <lineage>
        <taxon>Bacteria</taxon>
        <taxon>Pseudomonadati</taxon>
        <taxon>Spirochaetota</taxon>
        <taxon>Spirochaetia</taxon>
        <taxon>Brachyspirales</taxon>
        <taxon>Brachyspiraceae</taxon>
        <taxon>Brachyspira</taxon>
    </lineage>
</organism>
<proteinExistence type="predicted"/>
<dbReference type="AlphaFoldDB" id="D5UAY7"/>
<sequence length="452" mass="50758">MRVFLCSSMLLMFTIFQAVFAQETITVKPDDKVVTNETVSARVKGGPLEKDLVKTVDLSENTLFSIKLNATNFDRYIRITSYSTNLDFVRFTRDKTNAFLTFRTLTAGIGKLDFQVDNEENIIRKYFYTINVTNSQGIAAMETNAILEPDNETMTNDTISTNTVSTNTAMTNEVSANTMSTNTAMTNDTISTNTVSTNTTMTNEANTTNQNNTASTNQQSSVIKKPSVIRENTQAKAPVESNPETIALFKSAEDLKNIKDYNNAVSTYSNVISQYPKSKYSVYSYFRIGDIYNQNKDYNNAFDMYKQASSLENANNNEKAAALYSMGVVKKSENKHDEAIAYFNDVMNKYSSTSMYGNAAYEIADSLKTLGRISDAAPILEKSLEGNNKFSKRGDAILLLAEVYEKGDNNTRDFDKAYQTYNQYLAEYPTSSKAKYANDRKNFLYRNAVNLR</sequence>
<name>D5UAY7_BRAM5</name>
<feature type="region of interest" description="Disordered" evidence="2">
    <location>
        <begin position="203"/>
        <end position="223"/>
    </location>
</feature>
<dbReference type="eggNOG" id="COG1729">
    <property type="taxonomic scope" value="Bacteria"/>
</dbReference>